<dbReference type="Proteomes" id="UP000334019">
    <property type="component" value="Chromosome"/>
</dbReference>
<dbReference type="PRINTS" id="PR01036">
    <property type="entry name" value="TCRTETB"/>
</dbReference>
<dbReference type="KEGG" id="atq:GH723_07700"/>
<organism evidence="9 10">
    <name type="scientific">Actinomarinicola tropica</name>
    <dbReference type="NCBI Taxonomy" id="2789776"/>
    <lineage>
        <taxon>Bacteria</taxon>
        <taxon>Bacillati</taxon>
        <taxon>Actinomycetota</taxon>
        <taxon>Acidimicrobiia</taxon>
        <taxon>Acidimicrobiales</taxon>
        <taxon>Iamiaceae</taxon>
        <taxon>Actinomarinicola</taxon>
    </lineage>
</organism>
<dbReference type="Pfam" id="PF07690">
    <property type="entry name" value="MFS_1"/>
    <property type="match status" value="1"/>
</dbReference>
<keyword evidence="5 7" id="KW-0472">Membrane</keyword>
<evidence type="ECO:0000256" key="2">
    <source>
        <dbReference type="ARBA" id="ARBA00022448"/>
    </source>
</evidence>
<dbReference type="GO" id="GO:0022857">
    <property type="term" value="F:transmembrane transporter activity"/>
    <property type="evidence" value="ECO:0007669"/>
    <property type="project" value="InterPro"/>
</dbReference>
<evidence type="ECO:0000256" key="6">
    <source>
        <dbReference type="SAM" id="MobiDB-lite"/>
    </source>
</evidence>
<feature type="region of interest" description="Disordered" evidence="6">
    <location>
        <begin position="1"/>
        <end position="20"/>
    </location>
</feature>
<feature type="transmembrane region" description="Helical" evidence="7">
    <location>
        <begin position="174"/>
        <end position="192"/>
    </location>
</feature>
<evidence type="ECO:0000256" key="1">
    <source>
        <dbReference type="ARBA" id="ARBA00004651"/>
    </source>
</evidence>
<evidence type="ECO:0000313" key="10">
    <source>
        <dbReference type="Proteomes" id="UP000334019"/>
    </source>
</evidence>
<dbReference type="GO" id="GO:0005886">
    <property type="term" value="C:plasma membrane"/>
    <property type="evidence" value="ECO:0007669"/>
    <property type="project" value="UniProtKB-SubCell"/>
</dbReference>
<gene>
    <name evidence="9" type="ORF">GH723_07700</name>
</gene>
<dbReference type="Gene3D" id="1.20.1720.10">
    <property type="entry name" value="Multidrug resistance protein D"/>
    <property type="match status" value="1"/>
</dbReference>
<dbReference type="InterPro" id="IPR005829">
    <property type="entry name" value="Sugar_transporter_CS"/>
</dbReference>
<dbReference type="PROSITE" id="PS00216">
    <property type="entry name" value="SUGAR_TRANSPORT_1"/>
    <property type="match status" value="1"/>
</dbReference>
<name>A0A5Q2RDP4_9ACTN</name>
<dbReference type="PANTHER" id="PTHR42718">
    <property type="entry name" value="MAJOR FACILITATOR SUPERFAMILY MULTIDRUG TRANSPORTER MFSC"/>
    <property type="match status" value="1"/>
</dbReference>
<feature type="transmembrane region" description="Helical" evidence="7">
    <location>
        <begin position="213"/>
        <end position="233"/>
    </location>
</feature>
<evidence type="ECO:0000256" key="7">
    <source>
        <dbReference type="SAM" id="Phobius"/>
    </source>
</evidence>
<evidence type="ECO:0000256" key="5">
    <source>
        <dbReference type="ARBA" id="ARBA00023136"/>
    </source>
</evidence>
<keyword evidence="4 7" id="KW-1133">Transmembrane helix</keyword>
<feature type="transmembrane region" description="Helical" evidence="7">
    <location>
        <begin position="376"/>
        <end position="397"/>
    </location>
</feature>
<keyword evidence="3 7" id="KW-0812">Transmembrane</keyword>
<comment type="subcellular location">
    <subcellularLocation>
        <location evidence="1">Cell membrane</location>
        <topology evidence="1">Multi-pass membrane protein</topology>
    </subcellularLocation>
</comment>
<sequence length="488" mass="49400">MSILDRRGALEPSPRERRSGGPRELFVLVALSLLMASMQFAMLSVALPDTVSDLDASVRWASWALSGFTMAQAVALPLLGRLSDSLGRRAVFIGGLGTFGLASLASALAPNLAVLVAARVVQGAAAGSILPSAYGVVGDAFAGPSRTKVLGLISSVMPVGAIVGPNLGGWIVEVWGWRGTFLVNVPLALVAVTWGWRRIPGASRRPGRQEVDLVGAGLLSLAVTLVMVGLTQLGDASGAGVPMIAAAGLAVGVAVGVGFVRHELRVAVPLVDVRLLRRREFAYLNGLNFLYGVCVFGMVSFIPLYVQEKYALSPSEAGVLLTPRALAMIAMSVAASMVLDASGFRRPIVLGLGALALSAGTLASGTSFGAPGTGQLVALAGVIAVLGAGLGVAGPSVNQSGLDLVPDQVAAITGLRGMFRALGGVVGTAAMAAMASRAATPAVGLEHSFVGLVGLAGVGAAMVRGIPDRPVSAGVVEAVPTRALPEGR</sequence>
<feature type="transmembrane region" description="Helical" evidence="7">
    <location>
        <begin position="239"/>
        <end position="260"/>
    </location>
</feature>
<evidence type="ECO:0000313" key="9">
    <source>
        <dbReference type="EMBL" id="QGG94998.1"/>
    </source>
</evidence>
<accession>A0A5Q2RDP4</accession>
<dbReference type="AlphaFoldDB" id="A0A5Q2RDP4"/>
<feature type="transmembrane region" description="Helical" evidence="7">
    <location>
        <begin position="348"/>
        <end position="370"/>
    </location>
</feature>
<dbReference type="EMBL" id="CP045851">
    <property type="protein sequence ID" value="QGG94998.1"/>
    <property type="molecule type" value="Genomic_DNA"/>
</dbReference>
<feature type="transmembrane region" description="Helical" evidence="7">
    <location>
        <begin position="116"/>
        <end position="137"/>
    </location>
</feature>
<feature type="transmembrane region" description="Helical" evidence="7">
    <location>
        <begin position="60"/>
        <end position="79"/>
    </location>
</feature>
<feature type="transmembrane region" description="Helical" evidence="7">
    <location>
        <begin position="445"/>
        <end position="463"/>
    </location>
</feature>
<feature type="transmembrane region" description="Helical" evidence="7">
    <location>
        <begin position="325"/>
        <end position="341"/>
    </location>
</feature>
<keyword evidence="2" id="KW-0813">Transport</keyword>
<dbReference type="PANTHER" id="PTHR42718:SF9">
    <property type="entry name" value="MAJOR FACILITATOR SUPERFAMILY MULTIDRUG TRANSPORTER MFSC"/>
    <property type="match status" value="1"/>
</dbReference>
<dbReference type="InterPro" id="IPR036259">
    <property type="entry name" value="MFS_trans_sf"/>
</dbReference>
<dbReference type="InterPro" id="IPR011701">
    <property type="entry name" value="MFS"/>
</dbReference>
<proteinExistence type="predicted"/>
<feature type="transmembrane region" description="Helical" evidence="7">
    <location>
        <begin position="91"/>
        <end position="110"/>
    </location>
</feature>
<feature type="transmembrane region" description="Helical" evidence="7">
    <location>
        <begin position="418"/>
        <end position="439"/>
    </location>
</feature>
<feature type="transmembrane region" description="Helical" evidence="7">
    <location>
        <begin position="25"/>
        <end position="48"/>
    </location>
</feature>
<dbReference type="InterPro" id="IPR020846">
    <property type="entry name" value="MFS_dom"/>
</dbReference>
<evidence type="ECO:0000256" key="4">
    <source>
        <dbReference type="ARBA" id="ARBA00022989"/>
    </source>
</evidence>
<evidence type="ECO:0000256" key="3">
    <source>
        <dbReference type="ARBA" id="ARBA00022692"/>
    </source>
</evidence>
<feature type="transmembrane region" description="Helical" evidence="7">
    <location>
        <begin position="149"/>
        <end position="168"/>
    </location>
</feature>
<feature type="domain" description="Major facilitator superfamily (MFS) profile" evidence="8">
    <location>
        <begin position="25"/>
        <end position="471"/>
    </location>
</feature>
<feature type="transmembrane region" description="Helical" evidence="7">
    <location>
        <begin position="281"/>
        <end position="305"/>
    </location>
</feature>
<dbReference type="SUPFAM" id="SSF103473">
    <property type="entry name" value="MFS general substrate transporter"/>
    <property type="match status" value="1"/>
</dbReference>
<dbReference type="PROSITE" id="PS50850">
    <property type="entry name" value="MFS"/>
    <property type="match status" value="1"/>
</dbReference>
<dbReference type="Gene3D" id="1.20.1250.20">
    <property type="entry name" value="MFS general substrate transporter like domains"/>
    <property type="match status" value="1"/>
</dbReference>
<keyword evidence="10" id="KW-1185">Reference proteome</keyword>
<dbReference type="RefSeq" id="WP_153759106.1">
    <property type="nucleotide sequence ID" value="NZ_CP045851.1"/>
</dbReference>
<reference evidence="9 10" key="1">
    <citation type="submission" date="2019-11" db="EMBL/GenBank/DDBJ databases">
        <authorList>
            <person name="He Y."/>
        </authorList>
    </citation>
    <scope>NUCLEOTIDE SEQUENCE [LARGE SCALE GENOMIC DNA]</scope>
    <source>
        <strain evidence="9 10">SCSIO 58843</strain>
    </source>
</reference>
<evidence type="ECO:0000259" key="8">
    <source>
        <dbReference type="PROSITE" id="PS50850"/>
    </source>
</evidence>
<protein>
    <submittedName>
        <fullName evidence="9">MFS transporter</fullName>
    </submittedName>
</protein>